<organism evidence="2 3">
    <name type="scientific">Neolewinella agarilytica</name>
    <dbReference type="NCBI Taxonomy" id="478744"/>
    <lineage>
        <taxon>Bacteria</taxon>
        <taxon>Pseudomonadati</taxon>
        <taxon>Bacteroidota</taxon>
        <taxon>Saprospiria</taxon>
        <taxon>Saprospirales</taxon>
        <taxon>Lewinellaceae</taxon>
        <taxon>Neolewinella</taxon>
    </lineage>
</organism>
<name>A0A1H9CAK5_9BACT</name>
<feature type="chain" id="PRO_5011599898" description="DUF2911 domain-containing protein" evidence="1">
    <location>
        <begin position="22"/>
        <end position="365"/>
    </location>
</feature>
<dbReference type="InterPro" id="IPR021314">
    <property type="entry name" value="DUF2911"/>
</dbReference>
<evidence type="ECO:0000313" key="2">
    <source>
        <dbReference type="EMBL" id="SEP97718.1"/>
    </source>
</evidence>
<accession>A0A1H9CAK5</accession>
<dbReference type="STRING" id="478744.SAMN05444359_104112"/>
<evidence type="ECO:0000313" key="3">
    <source>
        <dbReference type="Proteomes" id="UP000199021"/>
    </source>
</evidence>
<reference evidence="3" key="1">
    <citation type="submission" date="2016-10" db="EMBL/GenBank/DDBJ databases">
        <authorList>
            <person name="Varghese N."/>
            <person name="Submissions S."/>
        </authorList>
    </citation>
    <scope>NUCLEOTIDE SEQUENCE [LARGE SCALE GENOMIC DNA]</scope>
    <source>
        <strain evidence="3">DSM 24740</strain>
    </source>
</reference>
<dbReference type="Pfam" id="PF11138">
    <property type="entry name" value="DUF2911"/>
    <property type="match status" value="2"/>
</dbReference>
<sequence length="365" mass="41295">MKTNLLLLLCFVLLGTLNLDAQEVKFGGMDKSPMDAAHYPRRAAFKNYLEADDPDRTQKIKVLYSRPMKKDRNIFGELIPFGEDYRLGANEATEVTFYQTVEIGTTIVPAGTYTIFGEPGKAFWTIKLSEERFIGGSQNRDVSKDIVSIKAAVIPVDNVRESFTVGFQKETEDRVWMLFEWDQTRVGFPINLAPPTFAGSDASPMDLVQFPDMSRLRNFVEEKDLAANEPQVRVVYSRPQMKGRKIFGEMLKYGEMWRVGANETTEVTFFKDVMVGGKELKAGRYGLFAEVNEGNWEFVLHKSVQSWGNANFDEKDVVVKVKAPTEKTPETLEALSMTFVDKGNGQLHLVVGWENTMARLPILVK</sequence>
<feature type="signal peptide" evidence="1">
    <location>
        <begin position="1"/>
        <end position="21"/>
    </location>
</feature>
<keyword evidence="1" id="KW-0732">Signal</keyword>
<protein>
    <recommendedName>
        <fullName evidence="4">DUF2911 domain-containing protein</fullName>
    </recommendedName>
</protein>
<keyword evidence="3" id="KW-1185">Reference proteome</keyword>
<evidence type="ECO:0000256" key="1">
    <source>
        <dbReference type="SAM" id="SignalP"/>
    </source>
</evidence>
<proteinExistence type="predicted"/>
<dbReference type="InParanoid" id="A0A1H9CAK5"/>
<dbReference type="Proteomes" id="UP000199021">
    <property type="component" value="Unassembled WGS sequence"/>
</dbReference>
<dbReference type="AlphaFoldDB" id="A0A1H9CAK5"/>
<dbReference type="EMBL" id="FOFB01000004">
    <property type="protein sequence ID" value="SEP97718.1"/>
    <property type="molecule type" value="Genomic_DNA"/>
</dbReference>
<dbReference type="RefSeq" id="WP_245748432.1">
    <property type="nucleotide sequence ID" value="NZ_FOFB01000004.1"/>
</dbReference>
<evidence type="ECO:0008006" key="4">
    <source>
        <dbReference type="Google" id="ProtNLM"/>
    </source>
</evidence>
<gene>
    <name evidence="2" type="ORF">SAMN05444359_104112</name>
</gene>